<dbReference type="InterPro" id="IPR010226">
    <property type="entry name" value="NADH_quinone_OxRdtase_chainI"/>
</dbReference>
<keyword evidence="9" id="KW-0520">NAD</keyword>
<dbReference type="PROSITE" id="PS51379">
    <property type="entry name" value="4FE4S_FER_2"/>
    <property type="match status" value="2"/>
</dbReference>
<sequence>MLITGILKGLAMTLKQGISAMVTNKGVVTTQYPYRRKEDPIKFRGMHKMDAGKCIACRRCVLACPNASIEMKLKEGKEKSRKLEDYVYRIDIGKCIWCGLCSEACPTNALTMSKEFELASHDKTKFIVEFSK</sequence>
<keyword evidence="2" id="KW-0004">4Fe-4S</keyword>
<name>A0A8J7YYQ4_9ARCH</name>
<keyword evidence="6" id="KW-1278">Translocase</keyword>
<keyword evidence="7" id="KW-0408">Iron</keyword>
<dbReference type="EMBL" id="JAACQH010000013">
    <property type="protein sequence ID" value="NCS90971.1"/>
    <property type="molecule type" value="Genomic_DNA"/>
</dbReference>
<dbReference type="Gene3D" id="3.30.70.3270">
    <property type="match status" value="1"/>
</dbReference>
<evidence type="ECO:0000313" key="13">
    <source>
        <dbReference type="EMBL" id="NCN64577.1"/>
    </source>
</evidence>
<dbReference type="GO" id="GO:0051539">
    <property type="term" value="F:4 iron, 4 sulfur cluster binding"/>
    <property type="evidence" value="ECO:0007669"/>
    <property type="project" value="UniProtKB-KW"/>
</dbReference>
<gene>
    <name evidence="14" type="ORF">GW779_00900</name>
    <name evidence="13" type="ORF">GW910_00640</name>
</gene>
<evidence type="ECO:0000256" key="11">
    <source>
        <dbReference type="ARBA" id="ARBA00023136"/>
    </source>
</evidence>
<dbReference type="PROSITE" id="PS00198">
    <property type="entry name" value="4FE4S_FER_1"/>
    <property type="match status" value="1"/>
</dbReference>
<comment type="caution">
    <text evidence="14">The sequence shown here is derived from an EMBL/GenBank/DDBJ whole genome shotgun (WGS) entry which is preliminary data.</text>
</comment>
<evidence type="ECO:0000256" key="4">
    <source>
        <dbReference type="ARBA" id="ARBA00022723"/>
    </source>
</evidence>
<evidence type="ECO:0000256" key="1">
    <source>
        <dbReference type="ARBA" id="ARBA00022475"/>
    </source>
</evidence>
<keyword evidence="4" id="KW-0479">Metal-binding</keyword>
<dbReference type="GO" id="GO:0016651">
    <property type="term" value="F:oxidoreductase activity, acting on NAD(P)H"/>
    <property type="evidence" value="ECO:0007669"/>
    <property type="project" value="InterPro"/>
</dbReference>
<feature type="domain" description="4Fe-4S ferredoxin-type" evidence="12">
    <location>
        <begin position="86"/>
        <end position="115"/>
    </location>
</feature>
<dbReference type="Pfam" id="PF12838">
    <property type="entry name" value="Fer4_7"/>
    <property type="match status" value="1"/>
</dbReference>
<dbReference type="SUPFAM" id="SSF54862">
    <property type="entry name" value="4Fe-4S ferredoxins"/>
    <property type="match status" value="1"/>
</dbReference>
<keyword evidence="11" id="KW-0472">Membrane</keyword>
<feature type="domain" description="4Fe-4S ferredoxin-type" evidence="12">
    <location>
        <begin position="45"/>
        <end position="74"/>
    </location>
</feature>
<evidence type="ECO:0000256" key="2">
    <source>
        <dbReference type="ARBA" id="ARBA00022485"/>
    </source>
</evidence>
<keyword evidence="8" id="KW-0411">Iron-sulfur</keyword>
<dbReference type="Proteomes" id="UP000738826">
    <property type="component" value="Unassembled WGS sequence"/>
</dbReference>
<dbReference type="GO" id="GO:0016020">
    <property type="term" value="C:membrane"/>
    <property type="evidence" value="ECO:0007669"/>
    <property type="project" value="InterPro"/>
</dbReference>
<evidence type="ECO:0000259" key="12">
    <source>
        <dbReference type="PROSITE" id="PS51379"/>
    </source>
</evidence>
<protein>
    <submittedName>
        <fullName evidence="14">NADH-quinone oxidoreductase subunit I</fullName>
    </submittedName>
</protein>
<dbReference type="AlphaFoldDB" id="A0A8J7YYQ4"/>
<accession>A0A8J7YYQ4</accession>
<keyword evidence="3" id="KW-0874">Quinone</keyword>
<keyword evidence="5" id="KW-0677">Repeat</keyword>
<dbReference type="InterPro" id="IPR017900">
    <property type="entry name" value="4Fe4S_Fe_S_CS"/>
</dbReference>
<dbReference type="Proteomes" id="UP000768163">
    <property type="component" value="Unassembled WGS sequence"/>
</dbReference>
<keyword evidence="10" id="KW-0830">Ubiquinone</keyword>
<evidence type="ECO:0000256" key="5">
    <source>
        <dbReference type="ARBA" id="ARBA00022737"/>
    </source>
</evidence>
<dbReference type="EMBL" id="JAACVF010000016">
    <property type="protein sequence ID" value="NCN64577.1"/>
    <property type="molecule type" value="Genomic_DNA"/>
</dbReference>
<reference evidence="14" key="1">
    <citation type="submission" date="2019-11" db="EMBL/GenBank/DDBJ databases">
        <title>Lipid analysis of CO2-rich subsurface aquifers suggests an autotrophy-based deep biosphere with lysolipids enriched in CPR bacteria.</title>
        <authorList>
            <person name="Probst A.J."/>
            <person name="Elling F.J."/>
            <person name="Castelle C.J."/>
            <person name="Zhu Q."/>
            <person name="Elvert M."/>
            <person name="Birarda G."/>
            <person name="Holman H.-Y."/>
            <person name="Lane K.R."/>
            <person name="Ladd B."/>
            <person name="Ryan M.C."/>
            <person name="Woyke T."/>
            <person name="Hinrichs K.-U."/>
            <person name="Banfield J.F."/>
        </authorList>
    </citation>
    <scope>NUCLEOTIDE SEQUENCE</scope>
    <source>
        <strain evidence="13">CG_2015-01_33_1645</strain>
        <strain evidence="14">CG_2015-04_33_537</strain>
    </source>
</reference>
<dbReference type="GO" id="GO:0048038">
    <property type="term" value="F:quinone binding"/>
    <property type="evidence" value="ECO:0007669"/>
    <property type="project" value="UniProtKB-KW"/>
</dbReference>
<dbReference type="PANTHER" id="PTHR10849">
    <property type="entry name" value="NADH DEHYDROGENASE UBIQUINONE IRON-SULFUR PROTEIN 8, MITOCHONDRIAL"/>
    <property type="match status" value="1"/>
</dbReference>
<dbReference type="GO" id="GO:0046872">
    <property type="term" value="F:metal ion binding"/>
    <property type="evidence" value="ECO:0007669"/>
    <property type="project" value="UniProtKB-KW"/>
</dbReference>
<evidence type="ECO:0000256" key="6">
    <source>
        <dbReference type="ARBA" id="ARBA00022967"/>
    </source>
</evidence>
<dbReference type="PANTHER" id="PTHR10849:SF24">
    <property type="entry name" value="NADH-QUINONE OXIDOREDUCTASE SUBUNIT I 2"/>
    <property type="match status" value="1"/>
</dbReference>
<keyword evidence="1" id="KW-1003">Cell membrane</keyword>
<proteinExistence type="predicted"/>
<organism evidence="14 15">
    <name type="scientific">Candidatus Altarchaeum hamiconexum</name>
    <dbReference type="NCBI Taxonomy" id="1803513"/>
    <lineage>
        <taxon>Archaea</taxon>
        <taxon>Candidatus Altarchaeota</taxon>
        <taxon>Candidatus Altiarchaeia</taxon>
        <taxon>Candidatus Altarchaeales</taxon>
        <taxon>Candidatus Altarchaeaceae</taxon>
        <taxon>Candidatus Altarchaeum</taxon>
    </lineage>
</organism>
<dbReference type="InterPro" id="IPR017896">
    <property type="entry name" value="4Fe4S_Fe-S-bd"/>
</dbReference>
<evidence type="ECO:0000313" key="15">
    <source>
        <dbReference type="Proteomes" id="UP000738826"/>
    </source>
</evidence>
<evidence type="ECO:0000256" key="7">
    <source>
        <dbReference type="ARBA" id="ARBA00023004"/>
    </source>
</evidence>
<evidence type="ECO:0000256" key="8">
    <source>
        <dbReference type="ARBA" id="ARBA00023014"/>
    </source>
</evidence>
<evidence type="ECO:0000256" key="3">
    <source>
        <dbReference type="ARBA" id="ARBA00022719"/>
    </source>
</evidence>
<evidence type="ECO:0000313" key="14">
    <source>
        <dbReference type="EMBL" id="NCS90971.1"/>
    </source>
</evidence>
<evidence type="ECO:0000256" key="9">
    <source>
        <dbReference type="ARBA" id="ARBA00023027"/>
    </source>
</evidence>
<evidence type="ECO:0000256" key="10">
    <source>
        <dbReference type="ARBA" id="ARBA00023075"/>
    </source>
</evidence>